<keyword evidence="2" id="KW-0812">Transmembrane</keyword>
<proteinExistence type="predicted"/>
<reference evidence="3 4" key="1">
    <citation type="submission" date="2018-02" db="EMBL/GenBank/DDBJ databases">
        <title>The genomes of Aspergillus section Nigri reveals drivers in fungal speciation.</title>
        <authorList>
            <consortium name="DOE Joint Genome Institute"/>
            <person name="Vesth T.C."/>
            <person name="Nybo J."/>
            <person name="Theobald S."/>
            <person name="Brandl J."/>
            <person name="Frisvad J.C."/>
            <person name="Nielsen K.F."/>
            <person name="Lyhne E.K."/>
            <person name="Kogle M.E."/>
            <person name="Kuo A."/>
            <person name="Riley R."/>
            <person name="Clum A."/>
            <person name="Nolan M."/>
            <person name="Lipzen A."/>
            <person name="Salamov A."/>
            <person name="Henrissat B."/>
            <person name="Wiebenga A."/>
            <person name="De vries R.P."/>
            <person name="Grigoriev I.V."/>
            <person name="Mortensen U.H."/>
            <person name="Andersen M.R."/>
            <person name="Baker S.E."/>
        </authorList>
    </citation>
    <scope>NUCLEOTIDE SEQUENCE [LARGE SCALE GENOMIC DNA]</scope>
    <source>
        <strain evidence="3 4">CBS 115571</strain>
    </source>
</reference>
<accession>A0A2V5H0K1</accession>
<gene>
    <name evidence="3" type="ORF">BO99DRAFT_404371</name>
</gene>
<feature type="transmembrane region" description="Helical" evidence="2">
    <location>
        <begin position="24"/>
        <end position="43"/>
    </location>
</feature>
<organism evidence="3 4">
    <name type="scientific">Aspergillus violaceofuscus (strain CBS 115571)</name>
    <dbReference type="NCBI Taxonomy" id="1450538"/>
    <lineage>
        <taxon>Eukaryota</taxon>
        <taxon>Fungi</taxon>
        <taxon>Dikarya</taxon>
        <taxon>Ascomycota</taxon>
        <taxon>Pezizomycotina</taxon>
        <taxon>Eurotiomycetes</taxon>
        <taxon>Eurotiomycetidae</taxon>
        <taxon>Eurotiales</taxon>
        <taxon>Aspergillaceae</taxon>
        <taxon>Aspergillus</taxon>
    </lineage>
</organism>
<evidence type="ECO:0000256" key="1">
    <source>
        <dbReference type="SAM" id="MobiDB-lite"/>
    </source>
</evidence>
<dbReference type="AlphaFoldDB" id="A0A2V5H0K1"/>
<keyword evidence="2" id="KW-1133">Transmembrane helix</keyword>
<evidence type="ECO:0000256" key="2">
    <source>
        <dbReference type="SAM" id="Phobius"/>
    </source>
</evidence>
<keyword evidence="4" id="KW-1185">Reference proteome</keyword>
<feature type="region of interest" description="Disordered" evidence="1">
    <location>
        <begin position="1"/>
        <end position="21"/>
    </location>
</feature>
<evidence type="ECO:0000313" key="4">
    <source>
        <dbReference type="Proteomes" id="UP000249829"/>
    </source>
</evidence>
<protein>
    <submittedName>
        <fullName evidence="3">Uncharacterized protein</fullName>
    </submittedName>
</protein>
<evidence type="ECO:0000313" key="3">
    <source>
        <dbReference type="EMBL" id="PYI17368.1"/>
    </source>
</evidence>
<dbReference type="EMBL" id="KZ825157">
    <property type="protein sequence ID" value="PYI17368.1"/>
    <property type="molecule type" value="Genomic_DNA"/>
</dbReference>
<dbReference type="Proteomes" id="UP000249829">
    <property type="component" value="Unassembled WGS sequence"/>
</dbReference>
<sequence>MPLPPRAIANPPATPLPGGRQSPVQTLLVLLLGKFGGLGTCFLHRLVVFRIRSCYGGWDGLGCCEGVQKDGSSPSGTELVRGR</sequence>
<keyword evidence="2" id="KW-0472">Membrane</keyword>
<name>A0A2V5H0K1_ASPV1</name>